<dbReference type="Pfam" id="PF05686">
    <property type="entry name" value="Glyco_transf_90"/>
    <property type="match status" value="1"/>
</dbReference>
<dbReference type="InterPro" id="IPR017937">
    <property type="entry name" value="Thioredoxin_CS"/>
</dbReference>
<dbReference type="CDD" id="cd02995">
    <property type="entry name" value="PDI_a_PDI_a'_C"/>
    <property type="match status" value="1"/>
</dbReference>
<dbReference type="InterPro" id="IPR036249">
    <property type="entry name" value="Thioredoxin-like_sf"/>
</dbReference>
<keyword evidence="4" id="KW-1185">Reference proteome</keyword>
<evidence type="ECO:0000313" key="4">
    <source>
        <dbReference type="Proteomes" id="UP000030754"/>
    </source>
</evidence>
<dbReference type="EMBL" id="HG723015">
    <property type="protein sequence ID" value="CDJ64802.1"/>
    <property type="molecule type" value="Genomic_DNA"/>
</dbReference>
<dbReference type="RefSeq" id="XP_013433269.1">
    <property type="nucleotide sequence ID" value="XM_013577815.1"/>
</dbReference>
<reference evidence="3" key="1">
    <citation type="submission" date="2013-10" db="EMBL/GenBank/DDBJ databases">
        <title>Genomic analysis of the causative agents of coccidiosis in chickens.</title>
        <authorList>
            <person name="Reid A.J."/>
            <person name="Blake D."/>
            <person name="Billington K."/>
            <person name="Browne H."/>
            <person name="Dunn M."/>
            <person name="Hung S."/>
            <person name="Kawahara F."/>
            <person name="Miranda-Saavedra D."/>
            <person name="Mourier T."/>
            <person name="Nagra H."/>
            <person name="Otto T.D."/>
            <person name="Rawlings N."/>
            <person name="Sanchez A."/>
            <person name="Sanders M."/>
            <person name="Subramaniam C."/>
            <person name="Tay Y."/>
            <person name="Dear P."/>
            <person name="Doerig C."/>
            <person name="Gruber A."/>
            <person name="Parkinson J."/>
            <person name="Shirley M."/>
            <person name="Wan K.L."/>
            <person name="Berriman M."/>
            <person name="Tomley F."/>
            <person name="Pain A."/>
        </authorList>
    </citation>
    <scope>NUCLEOTIDE SEQUENCE [LARGE SCALE GENOMIC DNA]</scope>
    <source>
        <strain evidence="3">Houghton</strain>
    </source>
</reference>
<dbReference type="Pfam" id="PF00085">
    <property type="entry name" value="Thioredoxin"/>
    <property type="match status" value="2"/>
</dbReference>
<feature type="transmembrane region" description="Helical" evidence="1">
    <location>
        <begin position="46"/>
        <end position="62"/>
    </location>
</feature>
<dbReference type="SMART" id="SM00672">
    <property type="entry name" value="CAP10"/>
    <property type="match status" value="1"/>
</dbReference>
<dbReference type="InterPro" id="IPR006598">
    <property type="entry name" value="CAP10"/>
</dbReference>
<dbReference type="SUPFAM" id="SSF52833">
    <property type="entry name" value="Thioredoxin-like"/>
    <property type="match status" value="2"/>
</dbReference>
<reference evidence="3" key="2">
    <citation type="submission" date="2013-10" db="EMBL/GenBank/DDBJ databases">
        <authorList>
            <person name="Aslett M."/>
        </authorList>
    </citation>
    <scope>NUCLEOTIDE SEQUENCE [LARGE SCALE GENOMIC DNA]</scope>
    <source>
        <strain evidence="3">Houghton</strain>
    </source>
</reference>
<dbReference type="PANTHER" id="PTHR12203">
    <property type="entry name" value="KDEL LYS-ASP-GLU-LEU CONTAINING - RELATED"/>
    <property type="match status" value="1"/>
</dbReference>
<organism evidence="3 4">
    <name type="scientific">Eimeria necatrix</name>
    <dbReference type="NCBI Taxonomy" id="51315"/>
    <lineage>
        <taxon>Eukaryota</taxon>
        <taxon>Sar</taxon>
        <taxon>Alveolata</taxon>
        <taxon>Apicomplexa</taxon>
        <taxon>Conoidasida</taxon>
        <taxon>Coccidia</taxon>
        <taxon>Eucoccidiorida</taxon>
        <taxon>Eimeriorina</taxon>
        <taxon>Eimeriidae</taxon>
        <taxon>Eimeria</taxon>
    </lineage>
</organism>
<feature type="domain" description="Thioredoxin" evidence="2">
    <location>
        <begin position="768"/>
        <end position="885"/>
    </location>
</feature>
<keyword evidence="1" id="KW-0472">Membrane</keyword>
<evidence type="ECO:0000256" key="1">
    <source>
        <dbReference type="SAM" id="Phobius"/>
    </source>
</evidence>
<evidence type="ECO:0000313" key="3">
    <source>
        <dbReference type="EMBL" id="CDJ64802.1"/>
    </source>
</evidence>
<proteinExistence type="predicted"/>
<dbReference type="GO" id="GO:0012505">
    <property type="term" value="C:endomembrane system"/>
    <property type="evidence" value="ECO:0007669"/>
    <property type="project" value="TreeGrafter"/>
</dbReference>
<keyword evidence="1" id="KW-1133">Transmembrane helix</keyword>
<evidence type="ECO:0000259" key="2">
    <source>
        <dbReference type="PROSITE" id="PS51352"/>
    </source>
</evidence>
<dbReference type="Gene3D" id="3.40.30.10">
    <property type="entry name" value="Glutaredoxin"/>
    <property type="match status" value="2"/>
</dbReference>
<dbReference type="PROSITE" id="PS51352">
    <property type="entry name" value="THIOREDOXIN_2"/>
    <property type="match status" value="2"/>
</dbReference>
<dbReference type="PROSITE" id="PS00194">
    <property type="entry name" value="THIOREDOXIN_1"/>
    <property type="match status" value="2"/>
</dbReference>
<dbReference type="Proteomes" id="UP000030754">
    <property type="component" value="Unassembled WGS sequence"/>
</dbReference>
<sequence>MAKGETGQLAASSLQSKAAKAAPAHAAARRRSSTVRRWTSVVTSKWAWSAVVIVAVYLGFFYRPRLLRYTFEIAGGPGLNPEFPSPSRHFRIVVRNAKGHQEVPAGFKANNIRLSWQTVPHIPGQSGPPVGYEVYDIGNGEYEVAYRDLENFATIDLAKLRAAIPKLVEKSSATSFLHYVIKDNQIFRKAHGPFPAFSYFSDMVLHQLSATVKLPDVEFVMNVGDWPLVAKSWGDSRVPVFSWCGSTDSFDIVLPQWDVTRSTVLGNAASSPDLLASQGWGTRKWNKRDPRAAFRGRDSNPVRVQLAQLSSKHPDLLDVAITSWENDENFEVEEQLGRKGSLQLQEFSKYKYILLLDGTVAAYRNPYLIASGSLLLKQESPYYEWYQKELSPWKHFVPFDGTGEDLLSKLQWAKEHDEEAQRIAANARDYARRHLLPERVLCFYYRALHAYASRQKGTPAVTEDMIWVPIPHRPKRNTCGSPDVLTRLGSYPIVPLHPTSVESVLFKEDKDAVVIAHSAFCNKSARVLPGILAMARQYKAAGADLLFASAETFSLQYPIKWLHAGNGPKLFFLKAGSATPEQLNGRLTVSAAVSFINSKLSNAQHRITAPPEPEEAVSDPIPEKWDGPVKRIVAKNFDERVLNSDKDVFLMVSAPWCGYCKKIKPAFFRFARSVAASSAAAAVLDVAKMNGPTNEIRHPEFPVPHYPTIWFIRKGETKPIIFSGSATEEKLLSFAKQHATKPESLEGVVVQAPDLRTSSLPLMKDTQQQTGSPILSIDTETFYSGVLDSDKDVLLLVYAPWCGHCKKLEPIYEEFGKLAAESKTASESLVVAKMDGAANRLPDEKYKVTGFPTVWFFKKGSDTPIKFMGERTTKGLASFVQQHATAKVELKVPDSPAVEAVSQPVPTVNDGAVKVVVGDTFKSQVLDAGKVGNH</sequence>
<dbReference type="InterPro" id="IPR051091">
    <property type="entry name" value="O-Glucosyltr/Glycosyltrsf_90"/>
</dbReference>
<gene>
    <name evidence="3" type="ORF">ENH_00081390</name>
</gene>
<dbReference type="InterPro" id="IPR013766">
    <property type="entry name" value="Thioredoxin_domain"/>
</dbReference>
<dbReference type="VEuPathDB" id="ToxoDB:ENH_00081390"/>
<feature type="domain" description="Thioredoxin" evidence="2">
    <location>
        <begin position="603"/>
        <end position="740"/>
    </location>
</feature>
<keyword evidence="1" id="KW-0812">Transmembrane</keyword>
<dbReference type="GeneID" id="25478268"/>
<accession>U6MKM0</accession>
<protein>
    <submittedName>
        <fullName evidence="3">Thioredoxin, putative</fullName>
    </submittedName>
</protein>
<dbReference type="GO" id="GO:0046527">
    <property type="term" value="F:glucosyltransferase activity"/>
    <property type="evidence" value="ECO:0007669"/>
    <property type="project" value="TreeGrafter"/>
</dbReference>
<dbReference type="OrthoDB" id="541052at2759"/>
<dbReference type="AlphaFoldDB" id="U6MKM0"/>
<dbReference type="PANTHER" id="PTHR12203:SF18">
    <property type="entry name" value="PROTEIN O-GLUCOSYLTRANSFERASE 3"/>
    <property type="match status" value="1"/>
</dbReference>
<name>U6MKM0_9EIME</name>